<name>A0ABZ0HW68_9HYPH</name>
<keyword evidence="1" id="KW-1133">Transmembrane helix</keyword>
<keyword evidence="1" id="KW-0472">Membrane</keyword>
<dbReference type="Proteomes" id="UP001626536">
    <property type="component" value="Chromosome"/>
</dbReference>
<proteinExistence type="predicted"/>
<sequence length="51" mass="5651">MFTPPCKQGPANRFGAVNELIILLWTNKRWWAIPAVVVFVVFGAALALPLL</sequence>
<protein>
    <submittedName>
        <fullName evidence="2">Uncharacterized protein</fullName>
    </submittedName>
</protein>
<accession>A0ABZ0HW68</accession>
<reference evidence="2 3" key="1">
    <citation type="submission" date="2023-10" db="EMBL/GenBank/DDBJ databases">
        <title>Novel methanotroph of the genus Methylocapsa from a subarctic wetland.</title>
        <authorList>
            <person name="Belova S.E."/>
            <person name="Oshkin I.Y."/>
            <person name="Miroshnikov K."/>
            <person name="Dedysh S.N."/>
        </authorList>
    </citation>
    <scope>NUCLEOTIDE SEQUENCE [LARGE SCALE GENOMIC DNA]</scope>
    <source>
        <strain evidence="2 3">RX1</strain>
    </source>
</reference>
<evidence type="ECO:0000313" key="2">
    <source>
        <dbReference type="EMBL" id="WOJ90664.1"/>
    </source>
</evidence>
<dbReference type="EMBL" id="CP136862">
    <property type="protein sequence ID" value="WOJ90664.1"/>
    <property type="molecule type" value="Genomic_DNA"/>
</dbReference>
<keyword evidence="1" id="KW-0812">Transmembrane</keyword>
<gene>
    <name evidence="2" type="ORF">RZS28_05065</name>
</gene>
<evidence type="ECO:0000313" key="3">
    <source>
        <dbReference type="Proteomes" id="UP001626536"/>
    </source>
</evidence>
<dbReference type="RefSeq" id="WP_407340249.1">
    <property type="nucleotide sequence ID" value="NZ_CP136862.1"/>
</dbReference>
<evidence type="ECO:0000256" key="1">
    <source>
        <dbReference type="SAM" id="Phobius"/>
    </source>
</evidence>
<keyword evidence="3" id="KW-1185">Reference proteome</keyword>
<feature type="transmembrane region" description="Helical" evidence="1">
    <location>
        <begin position="30"/>
        <end position="50"/>
    </location>
</feature>
<organism evidence="2 3">
    <name type="scientific">Methylocapsa polymorpha</name>
    <dbReference type="NCBI Taxonomy" id="3080828"/>
    <lineage>
        <taxon>Bacteria</taxon>
        <taxon>Pseudomonadati</taxon>
        <taxon>Pseudomonadota</taxon>
        <taxon>Alphaproteobacteria</taxon>
        <taxon>Hyphomicrobiales</taxon>
        <taxon>Beijerinckiaceae</taxon>
        <taxon>Methylocapsa</taxon>
    </lineage>
</organism>